<dbReference type="SMART" id="SM00256">
    <property type="entry name" value="FBOX"/>
    <property type="match status" value="1"/>
</dbReference>
<evidence type="ECO:0000313" key="2">
    <source>
        <dbReference type="EMBL" id="RWR84032.1"/>
    </source>
</evidence>
<dbReference type="InterPro" id="IPR044595">
    <property type="entry name" value="KMD1-4"/>
</dbReference>
<keyword evidence="3" id="KW-1185">Reference proteome</keyword>
<dbReference type="InterPro" id="IPR036047">
    <property type="entry name" value="F-box-like_dom_sf"/>
</dbReference>
<dbReference type="Gene3D" id="2.120.10.80">
    <property type="entry name" value="Kelch-type beta propeller"/>
    <property type="match status" value="1"/>
</dbReference>
<dbReference type="SUPFAM" id="SSF81383">
    <property type="entry name" value="F-box domain"/>
    <property type="match status" value="1"/>
</dbReference>
<dbReference type="GO" id="GO:0080037">
    <property type="term" value="P:negative regulation of cytokinin-activated signaling pathway"/>
    <property type="evidence" value="ECO:0007669"/>
    <property type="project" value="InterPro"/>
</dbReference>
<dbReference type="GO" id="GO:2000762">
    <property type="term" value="P:regulation of phenylpropanoid metabolic process"/>
    <property type="evidence" value="ECO:0007669"/>
    <property type="project" value="InterPro"/>
</dbReference>
<evidence type="ECO:0000313" key="3">
    <source>
        <dbReference type="Proteomes" id="UP000283530"/>
    </source>
</evidence>
<dbReference type="CDD" id="cd22152">
    <property type="entry name" value="F-box_AtAFR-like"/>
    <property type="match status" value="1"/>
</dbReference>
<dbReference type="PANTHER" id="PTHR46407:SF3">
    <property type="entry name" value="OS02G0208700 PROTEIN"/>
    <property type="match status" value="1"/>
</dbReference>
<dbReference type="InterPro" id="IPR001810">
    <property type="entry name" value="F-box_dom"/>
</dbReference>
<dbReference type="Pfam" id="PF01344">
    <property type="entry name" value="Kelch_1"/>
    <property type="match status" value="2"/>
</dbReference>
<proteinExistence type="predicted"/>
<dbReference type="EMBL" id="QPKB01000005">
    <property type="protein sequence ID" value="RWR84032.1"/>
    <property type="molecule type" value="Genomic_DNA"/>
</dbReference>
<dbReference type="Proteomes" id="UP000283530">
    <property type="component" value="Unassembled WGS sequence"/>
</dbReference>
<dbReference type="AlphaFoldDB" id="A0A443NZW7"/>
<sequence length="356" mass="39311">MESEQQLIPGLPDEMARECLLRLPYTSFPAARGVCNSWKQELHSNHFHRLRKPQTLLILSQAGPSRKLGAIKHPAAPAYRLTVFEPSSGSWSRLPPIPDFPDGLPLFCQVAGACRSVVVLGGWNPVTWDVSNNVYVYDFMSATWRRGARMPGPQRSFFGCASDGETTVFVAGGHDDQKNALRSALAYHVAGDEWVPLPDMANERDECRGIFRRGRFHVIGGYSTEAQGDFQGSAECFDMATSTWGPAEVLLDFGTCPRTCVAGDGGEMFMCSRAGRMMVRRGGTWDAVAQLPDDARVCPYMMMWQAKVMVIGTKRHGGPYVAYMLETGDANKYTWTAIDAVKDYAGHVQYGCCVEV</sequence>
<dbReference type="InterPro" id="IPR015915">
    <property type="entry name" value="Kelch-typ_b-propeller"/>
</dbReference>
<dbReference type="SMART" id="SM00612">
    <property type="entry name" value="Kelch"/>
    <property type="match status" value="2"/>
</dbReference>
<accession>A0A443NZW7</accession>
<dbReference type="OrthoDB" id="191037at2759"/>
<gene>
    <name evidence="2" type="ORF">CKAN_01281700</name>
</gene>
<protein>
    <submittedName>
        <fullName evidence="2">F-box/kelch-repeat-like protein</fullName>
    </submittedName>
</protein>
<dbReference type="InterPro" id="IPR006652">
    <property type="entry name" value="Kelch_1"/>
</dbReference>
<dbReference type="SUPFAM" id="SSF117281">
    <property type="entry name" value="Kelch motif"/>
    <property type="match status" value="1"/>
</dbReference>
<dbReference type="PANTHER" id="PTHR46407">
    <property type="entry name" value="OS02G0208700 PROTEIN"/>
    <property type="match status" value="1"/>
</dbReference>
<feature type="domain" description="F-box" evidence="1">
    <location>
        <begin position="11"/>
        <end position="51"/>
    </location>
</feature>
<reference evidence="2 3" key="1">
    <citation type="journal article" date="2019" name="Nat. Plants">
        <title>Stout camphor tree genome fills gaps in understanding of flowering plant genome evolution.</title>
        <authorList>
            <person name="Chaw S.M."/>
            <person name="Liu Y.C."/>
            <person name="Wu Y.W."/>
            <person name="Wang H.Y."/>
            <person name="Lin C.I."/>
            <person name="Wu C.S."/>
            <person name="Ke H.M."/>
            <person name="Chang L.Y."/>
            <person name="Hsu C.Y."/>
            <person name="Yang H.T."/>
            <person name="Sudianto E."/>
            <person name="Hsu M.H."/>
            <person name="Wu K.P."/>
            <person name="Wang L.N."/>
            <person name="Leebens-Mack J.H."/>
            <person name="Tsai I.J."/>
        </authorList>
    </citation>
    <scope>NUCLEOTIDE SEQUENCE [LARGE SCALE GENOMIC DNA]</scope>
    <source>
        <strain evidence="3">cv. Chaw 1501</strain>
        <tissue evidence="2">Young leaves</tissue>
    </source>
</reference>
<dbReference type="STRING" id="337451.A0A443NZW7"/>
<dbReference type="Pfam" id="PF00646">
    <property type="entry name" value="F-box"/>
    <property type="match status" value="1"/>
</dbReference>
<comment type="caution">
    <text evidence="2">The sequence shown here is derived from an EMBL/GenBank/DDBJ whole genome shotgun (WGS) entry which is preliminary data.</text>
</comment>
<evidence type="ECO:0000259" key="1">
    <source>
        <dbReference type="SMART" id="SM00256"/>
    </source>
</evidence>
<organism evidence="2 3">
    <name type="scientific">Cinnamomum micranthum f. kanehirae</name>
    <dbReference type="NCBI Taxonomy" id="337451"/>
    <lineage>
        <taxon>Eukaryota</taxon>
        <taxon>Viridiplantae</taxon>
        <taxon>Streptophyta</taxon>
        <taxon>Embryophyta</taxon>
        <taxon>Tracheophyta</taxon>
        <taxon>Spermatophyta</taxon>
        <taxon>Magnoliopsida</taxon>
        <taxon>Magnoliidae</taxon>
        <taxon>Laurales</taxon>
        <taxon>Lauraceae</taxon>
        <taxon>Cinnamomum</taxon>
    </lineage>
</organism>
<name>A0A443NZW7_9MAGN</name>